<evidence type="ECO:0000256" key="1">
    <source>
        <dbReference type="ARBA" id="ARBA00023125"/>
    </source>
</evidence>
<keyword evidence="1" id="KW-0238">DNA-binding</keyword>
<dbReference type="RefSeq" id="WP_112143558.1">
    <property type="nucleotide sequence ID" value="NZ_PGTO01000004.1"/>
</dbReference>
<evidence type="ECO:0000313" key="3">
    <source>
        <dbReference type="EMBL" id="RAU22672.1"/>
    </source>
</evidence>
<dbReference type="Proteomes" id="UP000251075">
    <property type="component" value="Unassembled WGS sequence"/>
</dbReference>
<organism evidence="3 4">
    <name type="scientific">Paramagnetospirillum kuznetsovii</name>
    <dbReference type="NCBI Taxonomy" id="2053833"/>
    <lineage>
        <taxon>Bacteria</taxon>
        <taxon>Pseudomonadati</taxon>
        <taxon>Pseudomonadota</taxon>
        <taxon>Alphaproteobacteria</taxon>
        <taxon>Rhodospirillales</taxon>
        <taxon>Magnetospirillaceae</taxon>
        <taxon>Paramagnetospirillum</taxon>
    </lineage>
</organism>
<dbReference type="AlphaFoldDB" id="A0A364P005"/>
<evidence type="ECO:0000259" key="2">
    <source>
        <dbReference type="Pfam" id="PF01939"/>
    </source>
</evidence>
<dbReference type="Pfam" id="PF01939">
    <property type="entry name" value="NucS_C"/>
    <property type="match status" value="1"/>
</dbReference>
<dbReference type="InterPro" id="IPR002793">
    <property type="entry name" value="Endonuclease_NucS"/>
</dbReference>
<dbReference type="CDD" id="cd22341">
    <property type="entry name" value="NucS-like"/>
    <property type="match status" value="1"/>
</dbReference>
<sequence length="311" mass="34232">MKSYYRIMLGRKSVHAAECLAGGFIGADCDINQDLTGHLPEEWRQFNQAFIPTFLRNRPDKSKIAAGLACGALWTIAKGIKQGEIVLCPDGTGVYRVAEVIGDYTYAPGQVLPHRRSVKWLPTSIVRDAMSEALRNSTGSIGTVSTITDHHAEIEKFLAEGQAATTTTIVASDPVVEDPVAFAMEKHLEAFLVANWGQTDLAKDFAIYEEEGEPVGQQYATDAGPIDILAISKDKKRLLVVELKRGRASDVVVGQILRYMGYVKEQIAEPDQMVEGVIIALDDDKKLRWALAAVPSISFYRYQISFKLVKG</sequence>
<keyword evidence="4" id="KW-1185">Reference proteome</keyword>
<protein>
    <submittedName>
        <fullName evidence="3">DUF91 domain-containing protein</fullName>
    </submittedName>
</protein>
<evidence type="ECO:0000313" key="4">
    <source>
        <dbReference type="Proteomes" id="UP000251075"/>
    </source>
</evidence>
<dbReference type="EMBL" id="PGTO01000004">
    <property type="protein sequence ID" value="RAU22672.1"/>
    <property type="molecule type" value="Genomic_DNA"/>
</dbReference>
<dbReference type="InterPro" id="IPR048301">
    <property type="entry name" value="NucS_C"/>
</dbReference>
<name>A0A364P005_9PROT</name>
<dbReference type="GO" id="GO:0003677">
    <property type="term" value="F:DNA binding"/>
    <property type="evidence" value="ECO:0007669"/>
    <property type="project" value="UniProtKB-KW"/>
</dbReference>
<dbReference type="OrthoDB" id="7340968at2"/>
<gene>
    <name evidence="3" type="ORF">CU669_08340</name>
</gene>
<dbReference type="GO" id="GO:0004519">
    <property type="term" value="F:endonuclease activity"/>
    <property type="evidence" value="ECO:0007669"/>
    <property type="project" value="InterPro"/>
</dbReference>
<reference evidence="3 4" key="1">
    <citation type="submission" date="2017-11" db="EMBL/GenBank/DDBJ databases">
        <title>Draft genome sequence of magnetotactic bacterium Magnetospirillum kuznetsovii LBB-42.</title>
        <authorList>
            <person name="Grouzdev D.S."/>
            <person name="Rysina M.S."/>
            <person name="Baslerov R.V."/>
            <person name="Koziaeva V."/>
        </authorList>
    </citation>
    <scope>NUCLEOTIDE SEQUENCE [LARGE SCALE GENOMIC DNA]</scope>
    <source>
        <strain evidence="3 4">LBB-42</strain>
    </source>
</reference>
<comment type="caution">
    <text evidence="3">The sequence shown here is derived from an EMBL/GenBank/DDBJ whole genome shotgun (WGS) entry which is preliminary data.</text>
</comment>
<feature type="domain" description="Endonuclease NucS C-terminal" evidence="2">
    <location>
        <begin position="203"/>
        <end position="280"/>
    </location>
</feature>
<accession>A0A364P005</accession>
<dbReference type="Gene3D" id="3.40.1350.10">
    <property type="match status" value="1"/>
</dbReference>
<proteinExistence type="predicted"/>
<dbReference type="InterPro" id="IPR011856">
    <property type="entry name" value="tRNA_endonuc-like_dom_sf"/>
</dbReference>